<gene>
    <name evidence="2" type="ORF">PMIN01_03741</name>
</gene>
<keyword evidence="3" id="KW-1185">Reference proteome</keyword>
<sequence length="482" mass="53686">MDVSACAPVTSVAGGSLQITVVADGDFVIQLTPAAKPLAEKTINATPKRTRVVQFRVSRTVLNKSSSFFQTILGNRPNLANVTFENKGNGFGYALEIWLRALHNGAHTLPNNLKATHIERAWVAIGVGEQFGFAPHHIDKIKPWFLECYQIALNGGLSPFVACCLAFPCSVFDHAEGFMKLTKYLAYHTNGTIFTHNPSSFHALNQDARILDGPLTTARAHIQSILDKELNFALEKLHQATCTCRKETAFDYEDALRALDCWPIDRAVQKYPLAEIIDELDKFEFSPKTINCDSGACAHDFKNSVNIAIRKAKFAFDGLCLDCMERSNIDHMEGQTRQAFLEKNSPFKGCWDIDCRYGHGRASWYYSWMGPSSVRRDILNKYREEKKAFGITKGGRRTRRGGRVARDTKMRYTLTKVDATPATARLASMSIKTQGSGHKNGGHEKDDHDVDDDDEFFDAEDASLGGHIVTDDADVLDHDVVN</sequence>
<evidence type="ECO:0008006" key="4">
    <source>
        <dbReference type="Google" id="ProtNLM"/>
    </source>
</evidence>
<dbReference type="OrthoDB" id="268428at2759"/>
<dbReference type="EMBL" id="WJXW01000003">
    <property type="protein sequence ID" value="KAF9738458.1"/>
    <property type="molecule type" value="Genomic_DNA"/>
</dbReference>
<accession>A0A9P6KT39</accession>
<feature type="region of interest" description="Disordered" evidence="1">
    <location>
        <begin position="431"/>
        <end position="454"/>
    </location>
</feature>
<evidence type="ECO:0000256" key="1">
    <source>
        <dbReference type="SAM" id="MobiDB-lite"/>
    </source>
</evidence>
<dbReference type="AlphaFoldDB" id="A0A9P6KT39"/>
<evidence type="ECO:0000313" key="3">
    <source>
        <dbReference type="Proteomes" id="UP000756921"/>
    </source>
</evidence>
<reference evidence="2" key="1">
    <citation type="journal article" date="2020" name="Mol. Plant Microbe Interact.">
        <title>Genome Sequence of the Biocontrol Agent Coniothyrium minitans strain Conio (IMI 134523).</title>
        <authorList>
            <person name="Patel D."/>
            <person name="Shittu T.A."/>
            <person name="Baroncelli R."/>
            <person name="Muthumeenakshi S."/>
            <person name="Osborne T.H."/>
            <person name="Janganan T.K."/>
            <person name="Sreenivasaprasad S."/>
        </authorList>
    </citation>
    <scope>NUCLEOTIDE SEQUENCE</scope>
    <source>
        <strain evidence="2">Conio</strain>
    </source>
</reference>
<organism evidence="2 3">
    <name type="scientific">Paraphaeosphaeria minitans</name>
    <dbReference type="NCBI Taxonomy" id="565426"/>
    <lineage>
        <taxon>Eukaryota</taxon>
        <taxon>Fungi</taxon>
        <taxon>Dikarya</taxon>
        <taxon>Ascomycota</taxon>
        <taxon>Pezizomycotina</taxon>
        <taxon>Dothideomycetes</taxon>
        <taxon>Pleosporomycetidae</taxon>
        <taxon>Pleosporales</taxon>
        <taxon>Massarineae</taxon>
        <taxon>Didymosphaeriaceae</taxon>
        <taxon>Paraphaeosphaeria</taxon>
    </lineage>
</organism>
<protein>
    <recommendedName>
        <fullName evidence="4">BTB domain-containing protein</fullName>
    </recommendedName>
</protein>
<name>A0A9P6KT39_9PLEO</name>
<evidence type="ECO:0000313" key="2">
    <source>
        <dbReference type="EMBL" id="KAF9738458.1"/>
    </source>
</evidence>
<dbReference type="Proteomes" id="UP000756921">
    <property type="component" value="Unassembled WGS sequence"/>
</dbReference>
<proteinExistence type="predicted"/>
<comment type="caution">
    <text evidence="2">The sequence shown here is derived from an EMBL/GenBank/DDBJ whole genome shotgun (WGS) entry which is preliminary data.</text>
</comment>